<dbReference type="InterPro" id="IPR004839">
    <property type="entry name" value="Aminotransferase_I/II_large"/>
</dbReference>
<keyword evidence="5" id="KW-0032">Aminotransferase</keyword>
<dbReference type="Gene3D" id="3.40.640.10">
    <property type="entry name" value="Type I PLP-dependent aspartate aminotransferase-like (Major domain)"/>
    <property type="match status" value="1"/>
</dbReference>
<dbReference type="InterPro" id="IPR015421">
    <property type="entry name" value="PyrdxlP-dep_Trfase_major"/>
</dbReference>
<keyword evidence="6" id="KW-0028">Amino-acid biosynthesis</keyword>
<evidence type="ECO:0000256" key="9">
    <source>
        <dbReference type="ARBA" id="ARBA00023102"/>
    </source>
</evidence>
<evidence type="ECO:0000259" key="12">
    <source>
        <dbReference type="Pfam" id="PF00155"/>
    </source>
</evidence>
<sequence length="411" mass="44253">MPILGLKSAGPSNPSHFSLEPLIRPNILALQPYRCARDDYSVGVLLDANENAMGPSLPSLAKKSSDDESATVTTQTLSLLSDEEIASLNRYPSPTHDELKRAIAKFRGVPNEEWVFLGVGSDEVIDMLYRVLCVPGKDRVMTCPPTYGMYKVTANVNDVGVLEVPLITEGGAYQLDEEAMNSAFEANPDLKILFICSPGNPTGTLIPLDAIKRVLENPLFKGVVVVDEAYIDFAPEEHSAASLVNEYANVCVTQTLSKSFGLAAIRLGYLLAPPPLIQILTNTKAPYNVSLPTASIALSALSIEGLAAMSLSVATLNQNRKALIESLSKVKSVGRVLGGNHANFVLCEILDEDGKPSNKKAVEVYKTMAESRGVVVRFRGSERGCEGCLRITVGTEEECQEAVKQIAALLE</sequence>
<proteinExistence type="inferred from homology"/>
<dbReference type="GeneID" id="30169986"/>
<comment type="cofactor">
    <cofactor evidence="1">
        <name>pyridoxal 5'-phosphate</name>
        <dbReference type="ChEBI" id="CHEBI:597326"/>
    </cofactor>
</comment>
<dbReference type="PANTHER" id="PTHR42885:SF2">
    <property type="entry name" value="HISTIDINOL-PHOSPHATE AMINOTRANSFERASE"/>
    <property type="match status" value="1"/>
</dbReference>
<protein>
    <recommendedName>
        <fullName evidence="4">histidinol-phosphate transaminase</fullName>
        <ecNumber evidence="4">2.6.1.9</ecNumber>
    </recommendedName>
    <alternativeName>
        <fullName evidence="10">Imidazole acetol-phosphate transaminase</fullName>
    </alternativeName>
</protein>
<dbReference type="InterPro" id="IPR015422">
    <property type="entry name" value="PyrdxlP-dep_Trfase_small"/>
</dbReference>
<evidence type="ECO:0000256" key="2">
    <source>
        <dbReference type="ARBA" id="ARBA00005011"/>
    </source>
</evidence>
<dbReference type="RefSeq" id="XP_019013547.2">
    <property type="nucleotide sequence ID" value="XM_019153386.2"/>
</dbReference>
<dbReference type="GO" id="GO:0030170">
    <property type="term" value="F:pyridoxal phosphate binding"/>
    <property type="evidence" value="ECO:0007669"/>
    <property type="project" value="InterPro"/>
</dbReference>
<name>A0A1B9I9P0_9TREE</name>
<evidence type="ECO:0000256" key="7">
    <source>
        <dbReference type="ARBA" id="ARBA00022679"/>
    </source>
</evidence>
<evidence type="ECO:0000256" key="4">
    <source>
        <dbReference type="ARBA" id="ARBA00012748"/>
    </source>
</evidence>
<dbReference type="CDD" id="cd00609">
    <property type="entry name" value="AAT_like"/>
    <property type="match status" value="1"/>
</dbReference>
<comment type="similarity">
    <text evidence="3">Belongs to the class-II pyridoxal-phosphate-dependent aminotransferase family.</text>
</comment>
<dbReference type="GO" id="GO:0000105">
    <property type="term" value="P:L-histidine biosynthetic process"/>
    <property type="evidence" value="ECO:0007669"/>
    <property type="project" value="UniProtKB-KW"/>
</dbReference>
<dbReference type="EMBL" id="KI894008">
    <property type="protein sequence ID" value="OCF52328.1"/>
    <property type="molecule type" value="Genomic_DNA"/>
</dbReference>
<dbReference type="SUPFAM" id="SSF53383">
    <property type="entry name" value="PLP-dependent transferases"/>
    <property type="match status" value="1"/>
</dbReference>
<dbReference type="AlphaFoldDB" id="A0A1B9I9P0"/>
<dbReference type="Pfam" id="PF00155">
    <property type="entry name" value="Aminotran_1_2"/>
    <property type="match status" value="1"/>
</dbReference>
<organism evidence="13">
    <name type="scientific">Kwoniella pini CBS 10737</name>
    <dbReference type="NCBI Taxonomy" id="1296096"/>
    <lineage>
        <taxon>Eukaryota</taxon>
        <taxon>Fungi</taxon>
        <taxon>Dikarya</taxon>
        <taxon>Basidiomycota</taxon>
        <taxon>Agaricomycotina</taxon>
        <taxon>Tremellomycetes</taxon>
        <taxon>Tremellales</taxon>
        <taxon>Cryptococcaceae</taxon>
        <taxon>Kwoniella</taxon>
    </lineage>
</organism>
<dbReference type="KEGG" id="kpin:30169986"/>
<dbReference type="STRING" id="1296096.A0A1B9I9P0"/>
<dbReference type="PANTHER" id="PTHR42885">
    <property type="entry name" value="HISTIDINOL-PHOSPHATE AMINOTRANSFERASE-RELATED"/>
    <property type="match status" value="1"/>
</dbReference>
<dbReference type="NCBIfam" id="TIGR01141">
    <property type="entry name" value="hisC"/>
    <property type="match status" value="1"/>
</dbReference>
<dbReference type="Gene3D" id="3.90.1150.10">
    <property type="entry name" value="Aspartate Aminotransferase, domain 1"/>
    <property type="match status" value="1"/>
</dbReference>
<evidence type="ECO:0000256" key="11">
    <source>
        <dbReference type="ARBA" id="ARBA00047481"/>
    </source>
</evidence>
<reference evidence="13" key="2">
    <citation type="submission" date="2016-07" db="EMBL/GenBank/DDBJ databases">
        <title>Evolution of pathogenesis and genome organization in the Tremellales.</title>
        <authorList>
            <person name="Cuomo C."/>
            <person name="Litvintseva A."/>
            <person name="Heitman J."/>
            <person name="Chen Y."/>
            <person name="Sun S."/>
            <person name="Springer D."/>
            <person name="Dromer F."/>
            <person name="Young S."/>
            <person name="Zeng Q."/>
            <person name="Chapman S."/>
            <person name="Gujja S."/>
            <person name="Saif S."/>
            <person name="Birren B."/>
        </authorList>
    </citation>
    <scope>NUCLEOTIDE SEQUENCE</scope>
    <source>
        <strain evidence="13">CBS 10737</strain>
    </source>
</reference>
<dbReference type="HAMAP" id="MF_01023">
    <property type="entry name" value="HisC_aminotrans_2"/>
    <property type="match status" value="1"/>
</dbReference>
<comment type="pathway">
    <text evidence="2">Amino-acid biosynthesis; L-histidine biosynthesis; L-histidine from 5-phospho-alpha-D-ribose 1-diphosphate: step 7/9.</text>
</comment>
<comment type="catalytic activity">
    <reaction evidence="11">
        <text>L-histidinol phosphate + 2-oxoglutarate = 3-(imidazol-4-yl)-2-oxopropyl phosphate + L-glutamate</text>
        <dbReference type="Rhea" id="RHEA:23744"/>
        <dbReference type="ChEBI" id="CHEBI:16810"/>
        <dbReference type="ChEBI" id="CHEBI:29985"/>
        <dbReference type="ChEBI" id="CHEBI:57766"/>
        <dbReference type="ChEBI" id="CHEBI:57980"/>
        <dbReference type="EC" id="2.6.1.9"/>
    </reaction>
</comment>
<dbReference type="InterPro" id="IPR015424">
    <property type="entry name" value="PyrdxlP-dep_Trfase"/>
</dbReference>
<evidence type="ECO:0000256" key="5">
    <source>
        <dbReference type="ARBA" id="ARBA00022576"/>
    </source>
</evidence>
<dbReference type="InterPro" id="IPR001917">
    <property type="entry name" value="Aminotrans_II_pyridoxalP_BS"/>
</dbReference>
<dbReference type="OrthoDB" id="2015537at2759"/>
<evidence type="ECO:0000256" key="10">
    <source>
        <dbReference type="ARBA" id="ARBA00030262"/>
    </source>
</evidence>
<dbReference type="InterPro" id="IPR005861">
    <property type="entry name" value="HisP_aminotrans"/>
</dbReference>
<keyword evidence="8" id="KW-0663">Pyridoxal phosphate</keyword>
<evidence type="ECO:0000256" key="6">
    <source>
        <dbReference type="ARBA" id="ARBA00022605"/>
    </source>
</evidence>
<feature type="domain" description="Aminotransferase class I/classII large" evidence="12">
    <location>
        <begin position="82"/>
        <end position="406"/>
    </location>
</feature>
<keyword evidence="7" id="KW-0808">Transferase</keyword>
<dbReference type="EC" id="2.6.1.9" evidence="4"/>
<dbReference type="PROSITE" id="PS00599">
    <property type="entry name" value="AA_TRANSFER_CLASS_2"/>
    <property type="match status" value="1"/>
</dbReference>
<keyword evidence="9" id="KW-0368">Histidine biosynthesis</keyword>
<evidence type="ECO:0000256" key="8">
    <source>
        <dbReference type="ARBA" id="ARBA00022898"/>
    </source>
</evidence>
<evidence type="ECO:0000256" key="1">
    <source>
        <dbReference type="ARBA" id="ARBA00001933"/>
    </source>
</evidence>
<dbReference type="GO" id="GO:0004400">
    <property type="term" value="F:histidinol-phosphate transaminase activity"/>
    <property type="evidence" value="ECO:0007669"/>
    <property type="project" value="UniProtKB-EC"/>
</dbReference>
<accession>A0A1B9I9P0</accession>
<reference evidence="13" key="1">
    <citation type="submission" date="2013-07" db="EMBL/GenBank/DDBJ databases">
        <title>The Genome Sequence of Cryptococcus pinus CBS10737.</title>
        <authorList>
            <consortium name="The Broad Institute Genome Sequencing Platform"/>
            <person name="Cuomo C."/>
            <person name="Litvintseva A."/>
            <person name="Chen Y."/>
            <person name="Heitman J."/>
            <person name="Sun S."/>
            <person name="Springer D."/>
            <person name="Dromer F."/>
            <person name="Young S.K."/>
            <person name="Zeng Q."/>
            <person name="Gargeya S."/>
            <person name="Fitzgerald M."/>
            <person name="Abouelleil A."/>
            <person name="Alvarado L."/>
            <person name="Berlin A.M."/>
            <person name="Chapman S.B."/>
            <person name="Dewar J."/>
            <person name="Goldberg J."/>
            <person name="Griggs A."/>
            <person name="Gujja S."/>
            <person name="Hansen M."/>
            <person name="Howarth C."/>
            <person name="Imamovic A."/>
            <person name="Larimer J."/>
            <person name="McCowan C."/>
            <person name="Murphy C."/>
            <person name="Pearson M."/>
            <person name="Priest M."/>
            <person name="Roberts A."/>
            <person name="Saif S."/>
            <person name="Shea T."/>
            <person name="Sykes S."/>
            <person name="Wortman J."/>
            <person name="Nusbaum C."/>
            <person name="Birren B."/>
        </authorList>
    </citation>
    <scope>NUCLEOTIDE SEQUENCE [LARGE SCALE GENOMIC DNA]</scope>
    <source>
        <strain evidence="13">CBS 10737</strain>
    </source>
</reference>
<evidence type="ECO:0000313" key="13">
    <source>
        <dbReference type="EMBL" id="OCF52328.1"/>
    </source>
</evidence>
<evidence type="ECO:0000256" key="3">
    <source>
        <dbReference type="ARBA" id="ARBA00008392"/>
    </source>
</evidence>
<gene>
    <name evidence="13" type="ORF">I206_01617</name>
</gene>